<evidence type="ECO:0000313" key="2">
    <source>
        <dbReference type="Proteomes" id="UP000252415"/>
    </source>
</evidence>
<proteinExistence type="predicted"/>
<reference evidence="1 2" key="1">
    <citation type="submission" date="2018-07" db="EMBL/GenBank/DDBJ databases">
        <title>Genomic Encyclopedia of Type Strains, Phase III (KMG-III): the genomes of soil and plant-associated and newly described type strains.</title>
        <authorList>
            <person name="Whitman W."/>
        </authorList>
    </citation>
    <scope>NUCLEOTIDE SEQUENCE [LARGE SCALE GENOMIC DNA]</scope>
    <source>
        <strain evidence="1 2">CECT 7506</strain>
    </source>
</reference>
<name>A0A368VJT5_9BACL</name>
<protein>
    <submittedName>
        <fullName evidence="1">Uncharacterized protein</fullName>
    </submittedName>
</protein>
<dbReference type="EMBL" id="QPJD01000022">
    <property type="protein sequence ID" value="RCW41588.1"/>
    <property type="molecule type" value="Genomic_DNA"/>
</dbReference>
<comment type="caution">
    <text evidence="1">The sequence shown here is derived from an EMBL/GenBank/DDBJ whole genome shotgun (WGS) entry which is preliminary data.</text>
</comment>
<keyword evidence="2" id="KW-1185">Reference proteome</keyword>
<gene>
    <name evidence="1" type="ORF">DFP97_12224</name>
</gene>
<dbReference type="Proteomes" id="UP000252415">
    <property type="component" value="Unassembled WGS sequence"/>
</dbReference>
<evidence type="ECO:0000313" key="1">
    <source>
        <dbReference type="EMBL" id="RCW41588.1"/>
    </source>
</evidence>
<organism evidence="1 2">
    <name type="scientific">Paenibacillus prosopidis</name>
    <dbReference type="NCBI Taxonomy" id="630520"/>
    <lineage>
        <taxon>Bacteria</taxon>
        <taxon>Bacillati</taxon>
        <taxon>Bacillota</taxon>
        <taxon>Bacilli</taxon>
        <taxon>Bacillales</taxon>
        <taxon>Paenibacillaceae</taxon>
        <taxon>Paenibacillus</taxon>
    </lineage>
</organism>
<dbReference type="OrthoDB" id="2988687at2"/>
<sequence>MQLTLDIFDNEAVLFTGDTKKMKPEEMTLSMFMSEPAWRAVLDEKATGETKGMYHMIQPDGSSWRGGWIGKFRNEELAKRDFHYKQLYWAIFRGSEIAESVLQDYKKLLTVQRSIHKHMDNIHIQNGPYLTVTVGSERRYFHIKDFPMYCRVSVREFIRDHELLQLAPGESWYGSGDDGFGPVEEMAIALERKLSKLLKKDHRPHFLLQDNRLSFGSTDIKVVLRIPEIIKDGVCTKYRLVEGVTVYSAGSCVARVEYKEEDTSAAVRIGLRPSLLHQIGTDTGWREVKPI</sequence>
<accession>A0A368VJT5</accession>
<dbReference type="AlphaFoldDB" id="A0A368VJT5"/>
<dbReference type="RefSeq" id="WP_114383688.1">
    <property type="nucleotide sequence ID" value="NZ_QPJD01000022.1"/>
</dbReference>